<evidence type="ECO:0000313" key="1">
    <source>
        <dbReference type="EMBL" id="VFU65754.1"/>
    </source>
</evidence>
<accession>A0A6N2NF90</accession>
<evidence type="ECO:0008006" key="2">
    <source>
        <dbReference type="Google" id="ProtNLM"/>
    </source>
</evidence>
<organism evidence="1">
    <name type="scientific">Salix viminalis</name>
    <name type="common">Common osier</name>
    <name type="synonym">Basket willow</name>
    <dbReference type="NCBI Taxonomy" id="40686"/>
    <lineage>
        <taxon>Eukaryota</taxon>
        <taxon>Viridiplantae</taxon>
        <taxon>Streptophyta</taxon>
        <taxon>Embryophyta</taxon>
        <taxon>Tracheophyta</taxon>
        <taxon>Spermatophyta</taxon>
        <taxon>Magnoliopsida</taxon>
        <taxon>eudicotyledons</taxon>
        <taxon>Gunneridae</taxon>
        <taxon>Pentapetalae</taxon>
        <taxon>rosids</taxon>
        <taxon>fabids</taxon>
        <taxon>Malpighiales</taxon>
        <taxon>Salicaceae</taxon>
        <taxon>Saliceae</taxon>
        <taxon>Salix</taxon>
    </lineage>
</organism>
<proteinExistence type="predicted"/>
<dbReference type="EMBL" id="CAADRP010002307">
    <property type="protein sequence ID" value="VFU65754.1"/>
    <property type="molecule type" value="Genomic_DNA"/>
</dbReference>
<dbReference type="AlphaFoldDB" id="A0A6N2NF90"/>
<sequence>MVESSFLHVNYLHHIKLDHGLIHALIEQWKRETHKSNILFNFINETFFIPQNDGVRRPCRENIHSIYLVVYYSIISHGDMFSCFK</sequence>
<protein>
    <recommendedName>
        <fullName evidence="2">Aminotransferase-like plant mobile domain-containing protein</fullName>
    </recommendedName>
</protein>
<reference evidence="1" key="1">
    <citation type="submission" date="2019-03" db="EMBL/GenBank/DDBJ databases">
        <authorList>
            <person name="Mank J."/>
            <person name="Almeida P."/>
        </authorList>
    </citation>
    <scope>NUCLEOTIDE SEQUENCE</scope>
    <source>
        <strain evidence="1">78183</strain>
    </source>
</reference>
<name>A0A6N2NF90_SALVM</name>
<gene>
    <name evidence="1" type="ORF">SVIM_LOCUS505645</name>
</gene>